<comment type="caution">
    <text evidence="4">The sequence shown here is derived from an EMBL/GenBank/DDBJ whole genome shotgun (WGS) entry which is preliminary data.</text>
</comment>
<dbReference type="InterPro" id="IPR011050">
    <property type="entry name" value="Pectin_lyase_fold/virulence"/>
</dbReference>
<dbReference type="SUPFAM" id="SSF48317">
    <property type="entry name" value="Acid phosphatase/Vanadium-dependent haloperoxidase"/>
    <property type="match status" value="1"/>
</dbReference>
<dbReference type="Proteomes" id="UP000680865">
    <property type="component" value="Unassembled WGS sequence"/>
</dbReference>
<evidence type="ECO:0000256" key="1">
    <source>
        <dbReference type="ARBA" id="ARBA00022729"/>
    </source>
</evidence>
<evidence type="ECO:0000256" key="2">
    <source>
        <dbReference type="SAM" id="SignalP"/>
    </source>
</evidence>
<dbReference type="Pfam" id="PF01569">
    <property type="entry name" value="PAP2"/>
    <property type="match status" value="1"/>
</dbReference>
<dbReference type="NCBIfam" id="TIGR02601">
    <property type="entry name" value="autotrns_rpt"/>
    <property type="match status" value="1"/>
</dbReference>
<accession>A0A919SRJ8</accession>
<dbReference type="SUPFAM" id="SSF51126">
    <property type="entry name" value="Pectin lyase-like"/>
    <property type="match status" value="1"/>
</dbReference>
<organism evidence="4 5">
    <name type="scientific">Winogradskya consettensis</name>
    <dbReference type="NCBI Taxonomy" id="113560"/>
    <lineage>
        <taxon>Bacteria</taxon>
        <taxon>Bacillati</taxon>
        <taxon>Actinomycetota</taxon>
        <taxon>Actinomycetes</taxon>
        <taxon>Micromonosporales</taxon>
        <taxon>Micromonosporaceae</taxon>
        <taxon>Winogradskya</taxon>
    </lineage>
</organism>
<gene>
    <name evidence="4" type="ORF">Aco04nite_54290</name>
</gene>
<dbReference type="SMART" id="SM00014">
    <property type="entry name" value="acidPPc"/>
    <property type="match status" value="1"/>
</dbReference>
<dbReference type="InterPro" id="IPR000326">
    <property type="entry name" value="PAP2/HPO"/>
</dbReference>
<feature type="chain" id="PRO_5037667238" evidence="2">
    <location>
        <begin position="33"/>
        <end position="626"/>
    </location>
</feature>
<feature type="domain" description="Phosphatidic acid phosphatase type 2/haloperoxidase" evidence="3">
    <location>
        <begin position="202"/>
        <end position="339"/>
    </location>
</feature>
<keyword evidence="5" id="KW-1185">Reference proteome</keyword>
<evidence type="ECO:0000313" key="5">
    <source>
        <dbReference type="Proteomes" id="UP000680865"/>
    </source>
</evidence>
<name>A0A919SRJ8_9ACTN</name>
<protein>
    <submittedName>
        <fullName evidence="4">Phosphoesterase</fullName>
    </submittedName>
</protein>
<dbReference type="Gene3D" id="1.20.144.10">
    <property type="entry name" value="Phosphatidic acid phosphatase type 2/haloperoxidase"/>
    <property type="match status" value="1"/>
</dbReference>
<evidence type="ECO:0000313" key="4">
    <source>
        <dbReference type="EMBL" id="GIM77227.1"/>
    </source>
</evidence>
<dbReference type="PROSITE" id="PS51318">
    <property type="entry name" value="TAT"/>
    <property type="match status" value="1"/>
</dbReference>
<proteinExistence type="predicted"/>
<dbReference type="AlphaFoldDB" id="A0A919SRJ8"/>
<evidence type="ECO:0000259" key="3">
    <source>
        <dbReference type="SMART" id="SM00014"/>
    </source>
</evidence>
<keyword evidence="1 2" id="KW-0732">Signal</keyword>
<feature type="signal peptide" evidence="2">
    <location>
        <begin position="1"/>
        <end position="32"/>
    </location>
</feature>
<reference evidence="4" key="1">
    <citation type="submission" date="2021-03" db="EMBL/GenBank/DDBJ databases">
        <title>Whole genome shotgun sequence of Actinoplanes consettensis NBRC 14913.</title>
        <authorList>
            <person name="Komaki H."/>
            <person name="Tamura T."/>
        </authorList>
    </citation>
    <scope>NUCLEOTIDE SEQUENCE</scope>
    <source>
        <strain evidence="4">NBRC 14913</strain>
    </source>
</reference>
<dbReference type="InterPro" id="IPR036938">
    <property type="entry name" value="PAP2/HPO_sf"/>
</dbReference>
<sequence>MFVSRRTLLRAAVAAAAAPALPQFLTAAPANAASSTTAPGAAAQAGMTQAAPSRAAQTAVNAFVTDYQTNVTANLTVETNAAVRILSGMQRLWHTGTTWDSGTVLDPAVLRANMRYVVRVTRSRTPAQTARAFIQDRQHQSYAVISALGPYADAYKEKALAVTSITTAPESTPPTTISDAVPADAPAGSAVGAGSPTSALGQVVSLVNTVRGPFASGNPSKAAYQYPRPWRMNEDSEVVDTGVLDALGYPVYDSEVTVVPQLLRQRGLAPADDGGFPSGHTNAFHLAALAFAYAVPERLQELVTAAFDLSDTRIIAGMHSPADVIGGRILATALAAAALNDPANATLKTDARNQIKTTLLPAALTSATTTSGQSTATDPYADRSANKRLVAAKLTYGLPRRHASTPMTVPQGAEVLLETRFAYLTADQRREVLRTTALPAGYPLLDGPENWGRLNLFAAADGYGAFDHDVDLHLDATSDTWHNDITGRGALTKSGTGTLTGANTYRGGTTLKAGALITAAPSALGTGDVTLAGGTLHVTEALRLRGRYRQRSGVLTLPAETRALTIAGEATLAGTLEITGRSTRPQTVLTAHRVTGRFTQVTAIDTAYRAEVTYTRTAVTLRLHKR</sequence>
<dbReference type="InterPro" id="IPR006311">
    <property type="entry name" value="TAT_signal"/>
</dbReference>
<dbReference type="InterPro" id="IPR013425">
    <property type="entry name" value="Autotrns_rpt"/>
</dbReference>
<dbReference type="EMBL" id="BOQP01000030">
    <property type="protein sequence ID" value="GIM77227.1"/>
    <property type="molecule type" value="Genomic_DNA"/>
</dbReference>